<dbReference type="STRING" id="1797985.A2Y83_05280"/>
<evidence type="ECO:0000259" key="1">
    <source>
        <dbReference type="PROSITE" id="PS51411"/>
    </source>
</evidence>
<name>A0A1F5S4Y5_9BACT</name>
<dbReference type="PANTHER" id="PTHR43830">
    <property type="entry name" value="PROTEIN PSP1"/>
    <property type="match status" value="1"/>
</dbReference>
<evidence type="ECO:0000313" key="2">
    <source>
        <dbReference type="EMBL" id="OGF21770.1"/>
    </source>
</evidence>
<dbReference type="PROSITE" id="PS51411">
    <property type="entry name" value="PSP1_C"/>
    <property type="match status" value="1"/>
</dbReference>
<proteinExistence type="predicted"/>
<evidence type="ECO:0000313" key="3">
    <source>
        <dbReference type="Proteomes" id="UP000178323"/>
    </source>
</evidence>
<sequence>MSLAAVKITEWNGHQVCLLPEELENDIKKGDMVIVKAEQDFEEIARVMDISNVEGAKGYHQRSSKITTDEASLSLKDSAREAEAAAAHGTETVDFILRKASSSDLDKLNKINEKKLEYLKYCRECAKNLNLDMKLVDCHISFDEKKIVFAFTAEGRIDFRELVKMLNWSFRKSIRMHQIGIRDEAKISGHLGMCGRSLCCKRFLKEIASVNSEAADAQQINHRGAERISGICGRLMCCLNYEKEGYKELAKRLPPLGARVKFDGKELKVVGWHVLKQTVDLEIDKDTKVEAEINKLRY</sequence>
<dbReference type="Pfam" id="PF04468">
    <property type="entry name" value="PSP1"/>
    <property type="match status" value="1"/>
</dbReference>
<gene>
    <name evidence="2" type="ORF">A2Y83_05280</name>
</gene>
<protein>
    <recommendedName>
        <fullName evidence="1">PSP1 C-terminal domain-containing protein</fullName>
    </recommendedName>
</protein>
<accession>A0A1F5S4Y5</accession>
<dbReference type="InterPro" id="IPR047767">
    <property type="entry name" value="PSP1-like"/>
</dbReference>
<dbReference type="NCBIfam" id="NF041131">
    <property type="entry name" value="RicT_YaaT_fam"/>
    <property type="match status" value="1"/>
</dbReference>
<dbReference type="Proteomes" id="UP000178323">
    <property type="component" value="Unassembled WGS sequence"/>
</dbReference>
<dbReference type="AlphaFoldDB" id="A0A1F5S4Y5"/>
<organism evidence="2 3">
    <name type="scientific">Candidatus Falkowbacteria bacterium RBG_13_39_14</name>
    <dbReference type="NCBI Taxonomy" id="1797985"/>
    <lineage>
        <taxon>Bacteria</taxon>
        <taxon>Candidatus Falkowiibacteriota</taxon>
    </lineage>
</organism>
<comment type="caution">
    <text evidence="2">The sequence shown here is derived from an EMBL/GenBank/DDBJ whole genome shotgun (WGS) entry which is preliminary data.</text>
</comment>
<dbReference type="GO" id="GO:0005737">
    <property type="term" value="C:cytoplasm"/>
    <property type="evidence" value="ECO:0007669"/>
    <property type="project" value="TreeGrafter"/>
</dbReference>
<feature type="domain" description="PSP1 C-terminal" evidence="1">
    <location>
        <begin position="94"/>
        <end position="179"/>
    </location>
</feature>
<dbReference type="EMBL" id="MFFS01000052">
    <property type="protein sequence ID" value="OGF21770.1"/>
    <property type="molecule type" value="Genomic_DNA"/>
</dbReference>
<dbReference type="PANTHER" id="PTHR43830:SF3">
    <property type="entry name" value="PROTEIN PSP1"/>
    <property type="match status" value="1"/>
</dbReference>
<reference evidence="2 3" key="1">
    <citation type="journal article" date="2016" name="Nat. Commun.">
        <title>Thousands of microbial genomes shed light on interconnected biogeochemical processes in an aquifer system.</title>
        <authorList>
            <person name="Anantharaman K."/>
            <person name="Brown C.T."/>
            <person name="Hug L.A."/>
            <person name="Sharon I."/>
            <person name="Castelle C.J."/>
            <person name="Probst A.J."/>
            <person name="Thomas B.C."/>
            <person name="Singh A."/>
            <person name="Wilkins M.J."/>
            <person name="Karaoz U."/>
            <person name="Brodie E.L."/>
            <person name="Williams K.H."/>
            <person name="Hubbard S.S."/>
            <person name="Banfield J.F."/>
        </authorList>
    </citation>
    <scope>NUCLEOTIDE SEQUENCE [LARGE SCALE GENOMIC DNA]</scope>
</reference>
<dbReference type="InterPro" id="IPR007557">
    <property type="entry name" value="PSP1_C"/>
</dbReference>